<dbReference type="InterPro" id="IPR006860">
    <property type="entry name" value="FecR"/>
</dbReference>
<evidence type="ECO:0000259" key="1">
    <source>
        <dbReference type="Pfam" id="PF04773"/>
    </source>
</evidence>
<organism evidence="3 4">
    <name type="scientific">Marinifilum breve</name>
    <dbReference type="NCBI Taxonomy" id="2184082"/>
    <lineage>
        <taxon>Bacteria</taxon>
        <taxon>Pseudomonadati</taxon>
        <taxon>Bacteroidota</taxon>
        <taxon>Bacteroidia</taxon>
        <taxon>Marinilabiliales</taxon>
        <taxon>Marinifilaceae</taxon>
    </lineage>
</organism>
<dbReference type="GO" id="GO:0016989">
    <property type="term" value="F:sigma factor antagonist activity"/>
    <property type="evidence" value="ECO:0007669"/>
    <property type="project" value="TreeGrafter"/>
</dbReference>
<dbReference type="Gene3D" id="3.55.50.30">
    <property type="match status" value="1"/>
</dbReference>
<name>A0A2V4A4M6_9BACT</name>
<dbReference type="Gene3D" id="2.60.120.1440">
    <property type="match status" value="1"/>
</dbReference>
<evidence type="ECO:0000313" key="3">
    <source>
        <dbReference type="EMBL" id="PXY03213.1"/>
    </source>
</evidence>
<proteinExistence type="predicted"/>
<dbReference type="AlphaFoldDB" id="A0A2V4A4M6"/>
<sequence>MTEMNKINQLIAKHFAGEISDKEASQLGDWLKASAENEKLFNDLKGEWENLELKSSISDRFRVLNKVKARIEAEEKQDVKVVRNLFNSSWYRIAASVIVLISISAISWDQIQNPFSIINTLGYEVSTCDAGDQKEILLSDGSQVFLNGDSRVKYKKNLAGEERNVYLQGEAFFDVARNEQKPFVIGLKKAEVKVLGTSFNVKAYPEDEKMETSVLTGKVAFKRTEGFLNRNQESMYLVPGEKGVVDRSNKSIDKLHVDNKLDVAWMNKDLHFENTSLLEITRTLYRMYGVNFKFMDGSLKDLKITANFENEKLEEVIKILEMTSEFSYKMENNLVTLGAKGDF</sequence>
<dbReference type="InterPro" id="IPR032508">
    <property type="entry name" value="FecR_C"/>
</dbReference>
<gene>
    <name evidence="3" type="ORF">DF185_03780</name>
</gene>
<comment type="caution">
    <text evidence="3">The sequence shown here is derived from an EMBL/GenBank/DDBJ whole genome shotgun (WGS) entry which is preliminary data.</text>
</comment>
<keyword evidence="4" id="KW-1185">Reference proteome</keyword>
<evidence type="ECO:0008006" key="5">
    <source>
        <dbReference type="Google" id="ProtNLM"/>
    </source>
</evidence>
<feature type="domain" description="Protein FecR C-terminal" evidence="2">
    <location>
        <begin position="270"/>
        <end position="336"/>
    </location>
</feature>
<dbReference type="PANTHER" id="PTHR30273">
    <property type="entry name" value="PERIPLASMIC SIGNAL SENSOR AND SIGMA FACTOR ACTIVATOR FECR-RELATED"/>
    <property type="match status" value="1"/>
</dbReference>
<dbReference type="Pfam" id="PF04773">
    <property type="entry name" value="FecR"/>
    <property type="match status" value="1"/>
</dbReference>
<dbReference type="PIRSF" id="PIRSF018266">
    <property type="entry name" value="FecR"/>
    <property type="match status" value="1"/>
</dbReference>
<protein>
    <recommendedName>
        <fullName evidence="5">Anti-sigma factor</fullName>
    </recommendedName>
</protein>
<evidence type="ECO:0000259" key="2">
    <source>
        <dbReference type="Pfam" id="PF16344"/>
    </source>
</evidence>
<dbReference type="Proteomes" id="UP000248079">
    <property type="component" value="Unassembled WGS sequence"/>
</dbReference>
<reference evidence="3 4" key="1">
    <citation type="submission" date="2018-05" db="EMBL/GenBank/DDBJ databases">
        <title>Marinifilum breve JC075T sp. nov., a marine bacterium isolated from Yongle Blue Hole in the South China Sea.</title>
        <authorList>
            <person name="Fu T."/>
        </authorList>
    </citation>
    <scope>NUCLEOTIDE SEQUENCE [LARGE SCALE GENOMIC DNA]</scope>
    <source>
        <strain evidence="3 4">JC075</strain>
    </source>
</reference>
<accession>A0A2V4A4M6</accession>
<feature type="domain" description="FecR protein" evidence="1">
    <location>
        <begin position="129"/>
        <end position="219"/>
    </location>
</feature>
<dbReference type="Pfam" id="PF16344">
    <property type="entry name" value="FecR_C"/>
    <property type="match status" value="1"/>
</dbReference>
<evidence type="ECO:0000313" key="4">
    <source>
        <dbReference type="Proteomes" id="UP000248079"/>
    </source>
</evidence>
<dbReference type="InterPro" id="IPR012373">
    <property type="entry name" value="Ferrdict_sens_TM"/>
</dbReference>
<dbReference type="PANTHER" id="PTHR30273:SF2">
    <property type="entry name" value="PROTEIN FECR"/>
    <property type="match status" value="1"/>
</dbReference>
<dbReference type="EMBL" id="QFLI01000001">
    <property type="protein sequence ID" value="PXY03213.1"/>
    <property type="molecule type" value="Genomic_DNA"/>
</dbReference>